<evidence type="ECO:0000313" key="3">
    <source>
        <dbReference type="Proteomes" id="UP000057609"/>
    </source>
</evidence>
<dbReference type="GO" id="GO:0016075">
    <property type="term" value="P:rRNA catabolic process"/>
    <property type="evidence" value="ECO:0007669"/>
    <property type="project" value="TreeGrafter"/>
</dbReference>
<dbReference type="RefSeq" id="WP_039739510.1">
    <property type="nucleotide sequence ID" value="NZ_CP009788.1"/>
</dbReference>
<organism evidence="2 3">
    <name type="scientific">Geobacter pickeringii</name>
    <dbReference type="NCBI Taxonomy" id="345632"/>
    <lineage>
        <taxon>Bacteria</taxon>
        <taxon>Pseudomonadati</taxon>
        <taxon>Thermodesulfobacteriota</taxon>
        <taxon>Desulfuromonadia</taxon>
        <taxon>Geobacterales</taxon>
        <taxon>Geobacteraceae</taxon>
        <taxon>Geobacter</taxon>
    </lineage>
</organism>
<dbReference type="InterPro" id="IPR003477">
    <property type="entry name" value="PemK-like"/>
</dbReference>
<comment type="similarity">
    <text evidence="1">Belongs to the PemK/MazF family.</text>
</comment>
<dbReference type="PIRSF" id="PIRSF033490">
    <property type="entry name" value="MazF"/>
    <property type="match status" value="1"/>
</dbReference>
<dbReference type="InterPro" id="IPR011067">
    <property type="entry name" value="Plasmid_toxin/cell-grow_inhib"/>
</dbReference>
<gene>
    <name evidence="2" type="ORF">GPICK_00440</name>
</gene>
<proteinExistence type="inferred from homology"/>
<evidence type="ECO:0000256" key="1">
    <source>
        <dbReference type="PIRNR" id="PIRNR033490"/>
    </source>
</evidence>
<dbReference type="EC" id="3.1.-.-" evidence="1"/>
<dbReference type="Gene3D" id="2.30.30.110">
    <property type="match status" value="1"/>
</dbReference>
<evidence type="ECO:0000313" key="2">
    <source>
        <dbReference type="EMBL" id="AJE02046.1"/>
    </source>
</evidence>
<keyword evidence="1" id="KW-0378">Hydrolase</keyword>
<reference evidence="2 3" key="1">
    <citation type="journal article" date="2015" name="Genome Announc.">
        <title>Complete Genome of Geobacter pickeringii G13T, a Metal-Reducing Isolate from Sedimentary Kaolin Deposits.</title>
        <authorList>
            <person name="Badalamenti J.P."/>
            <person name="Bond D.R."/>
        </authorList>
    </citation>
    <scope>NUCLEOTIDE SEQUENCE [LARGE SCALE GENOMIC DNA]</scope>
    <source>
        <strain evidence="2 3">G13</strain>
    </source>
</reference>
<dbReference type="GO" id="GO:0016787">
    <property type="term" value="F:hydrolase activity"/>
    <property type="evidence" value="ECO:0007669"/>
    <property type="project" value="UniProtKB-KW"/>
</dbReference>
<keyword evidence="1" id="KW-0540">Nuclease</keyword>
<dbReference type="PANTHER" id="PTHR33988">
    <property type="entry name" value="ENDORIBONUCLEASE MAZF-RELATED"/>
    <property type="match status" value="1"/>
</dbReference>
<dbReference type="GO" id="GO:0006402">
    <property type="term" value="P:mRNA catabolic process"/>
    <property type="evidence" value="ECO:0007669"/>
    <property type="project" value="TreeGrafter"/>
</dbReference>
<comment type="function">
    <text evidence="1">Toxic component of a type II toxin-antitoxin (TA) system.</text>
</comment>
<dbReference type="GO" id="GO:0004521">
    <property type="term" value="F:RNA endonuclease activity"/>
    <property type="evidence" value="ECO:0007669"/>
    <property type="project" value="TreeGrafter"/>
</dbReference>
<accession>A0A0B5BD82</accession>
<dbReference type="AlphaFoldDB" id="A0A0B5BD82"/>
<protein>
    <recommendedName>
        <fullName evidence="1">mRNA interferase</fullName>
        <ecNumber evidence="1">3.1.-.-</ecNumber>
    </recommendedName>
</protein>
<dbReference type="Pfam" id="PF02452">
    <property type="entry name" value="PemK_toxin"/>
    <property type="match status" value="1"/>
</dbReference>
<dbReference type="SUPFAM" id="SSF50118">
    <property type="entry name" value="Cell growth inhibitor/plasmid maintenance toxic component"/>
    <property type="match status" value="1"/>
</dbReference>
<dbReference type="KEGG" id="gpi:GPICK_00440"/>
<dbReference type="HOGENOM" id="CLU_121823_1_1_7"/>
<dbReference type="EMBL" id="CP009788">
    <property type="protein sequence ID" value="AJE02046.1"/>
    <property type="molecule type" value="Genomic_DNA"/>
</dbReference>
<keyword evidence="3" id="KW-1185">Reference proteome</keyword>
<dbReference type="Proteomes" id="UP000057609">
    <property type="component" value="Chromosome"/>
</dbReference>
<keyword evidence="1" id="KW-0255">Endonuclease</keyword>
<name>A0A0B5BD82_9BACT</name>
<dbReference type="STRING" id="345632.GPICK_00440"/>
<dbReference type="OrthoDB" id="9808744at2"/>
<sequence length="118" mass="13234">MVINQGDIYWIELDEPEGSEPGYRHPHVIVQNNLFNRSQIKTVVVCPLTSNLKRAGAPGNVLLEKNEVNLSKQSVVNVSQIFTVDKTQLDEYIGTLPPKRVSEILEGVNLVLQPRDVE</sequence>
<dbReference type="GO" id="GO:0003677">
    <property type="term" value="F:DNA binding"/>
    <property type="evidence" value="ECO:0007669"/>
    <property type="project" value="InterPro"/>
</dbReference>
<dbReference type="PANTHER" id="PTHR33988:SF2">
    <property type="entry name" value="ENDORIBONUCLEASE MAZF"/>
    <property type="match status" value="1"/>
</dbReference>